<evidence type="ECO:0000256" key="1">
    <source>
        <dbReference type="SAM" id="MobiDB-lite"/>
    </source>
</evidence>
<name>A0A9R1UP27_LACSA</name>
<feature type="region of interest" description="Disordered" evidence="1">
    <location>
        <begin position="1"/>
        <end position="22"/>
    </location>
</feature>
<accession>A0A9R1UP27</accession>
<organism evidence="2 3">
    <name type="scientific">Lactuca sativa</name>
    <name type="common">Garden lettuce</name>
    <dbReference type="NCBI Taxonomy" id="4236"/>
    <lineage>
        <taxon>Eukaryota</taxon>
        <taxon>Viridiplantae</taxon>
        <taxon>Streptophyta</taxon>
        <taxon>Embryophyta</taxon>
        <taxon>Tracheophyta</taxon>
        <taxon>Spermatophyta</taxon>
        <taxon>Magnoliopsida</taxon>
        <taxon>eudicotyledons</taxon>
        <taxon>Gunneridae</taxon>
        <taxon>Pentapetalae</taxon>
        <taxon>asterids</taxon>
        <taxon>campanulids</taxon>
        <taxon>Asterales</taxon>
        <taxon>Asteraceae</taxon>
        <taxon>Cichorioideae</taxon>
        <taxon>Cichorieae</taxon>
        <taxon>Lactucinae</taxon>
        <taxon>Lactuca</taxon>
    </lineage>
</organism>
<protein>
    <submittedName>
        <fullName evidence="2">Uncharacterized protein</fullName>
    </submittedName>
</protein>
<evidence type="ECO:0000313" key="3">
    <source>
        <dbReference type="Proteomes" id="UP000235145"/>
    </source>
</evidence>
<dbReference type="AlphaFoldDB" id="A0A9R1UP27"/>
<proteinExistence type="predicted"/>
<sequence length="127" mass="13835">MDKAIRKHGRKPKNAVDTKANPNSNIAIAEEVVASLSVVATSTTSDHRGSQRRRKIGKEKVDDIAIVASPERRASRHTGHKGDCDIVGTVADGPLRWESVGKVVPSMDVVVKVFCIQTKLNLSLPWQ</sequence>
<comment type="caution">
    <text evidence="2">The sequence shown here is derived from an EMBL/GenBank/DDBJ whole genome shotgun (WGS) entry which is preliminary data.</text>
</comment>
<keyword evidence="3" id="KW-1185">Reference proteome</keyword>
<feature type="compositionally biased region" description="Basic residues" evidence="1">
    <location>
        <begin position="1"/>
        <end position="13"/>
    </location>
</feature>
<gene>
    <name evidence="2" type="ORF">LSAT_V11C800419100</name>
</gene>
<dbReference type="EMBL" id="NBSK02000008">
    <property type="protein sequence ID" value="KAJ0190542.1"/>
    <property type="molecule type" value="Genomic_DNA"/>
</dbReference>
<evidence type="ECO:0000313" key="2">
    <source>
        <dbReference type="EMBL" id="KAJ0190542.1"/>
    </source>
</evidence>
<dbReference type="Proteomes" id="UP000235145">
    <property type="component" value="Unassembled WGS sequence"/>
</dbReference>
<reference evidence="2 3" key="1">
    <citation type="journal article" date="2017" name="Nat. Commun.">
        <title>Genome assembly with in vitro proximity ligation data and whole-genome triplication in lettuce.</title>
        <authorList>
            <person name="Reyes-Chin-Wo S."/>
            <person name="Wang Z."/>
            <person name="Yang X."/>
            <person name="Kozik A."/>
            <person name="Arikit S."/>
            <person name="Song C."/>
            <person name="Xia L."/>
            <person name="Froenicke L."/>
            <person name="Lavelle D.O."/>
            <person name="Truco M.J."/>
            <person name="Xia R."/>
            <person name="Zhu S."/>
            <person name="Xu C."/>
            <person name="Xu H."/>
            <person name="Xu X."/>
            <person name="Cox K."/>
            <person name="Korf I."/>
            <person name="Meyers B.C."/>
            <person name="Michelmore R.W."/>
        </authorList>
    </citation>
    <scope>NUCLEOTIDE SEQUENCE [LARGE SCALE GENOMIC DNA]</scope>
    <source>
        <strain evidence="3">cv. Salinas</strain>
        <tissue evidence="2">Seedlings</tissue>
    </source>
</reference>